<reference evidence="1" key="1">
    <citation type="submission" date="2012-09" db="EMBL/GenBank/DDBJ databases">
        <title>Metagenomic Characterization of a Microbial Community in Wastewater Detects High Levels of Antibiotic Resistance.</title>
        <authorList>
            <person name="Abrams M."/>
            <person name="Caldwell A."/>
            <person name="Vandaei E."/>
            <person name="Lee W."/>
            <person name="Perrott J."/>
            <person name="Khan S.Y."/>
            <person name="Ta J."/>
            <person name="Romero D."/>
            <person name="Nguyen V."/>
            <person name="Pourmand N."/>
            <person name="Ouverney C.C."/>
        </authorList>
    </citation>
    <scope>NUCLEOTIDE SEQUENCE</scope>
</reference>
<dbReference type="EMBL" id="JX649904">
    <property type="protein sequence ID" value="AGC72501.1"/>
    <property type="molecule type" value="Genomic_DNA"/>
</dbReference>
<proteinExistence type="predicted"/>
<evidence type="ECO:0000313" key="1">
    <source>
        <dbReference type="EMBL" id="AGC72501.1"/>
    </source>
</evidence>
<protein>
    <recommendedName>
        <fullName evidence="2">Cobalamin biosynthesis protein</fullName>
    </recommendedName>
</protein>
<sequence length="50" mass="5722">MNPRFWGLALGFAADRLFGDPKRFHLVAGFGALATALERWHAWWSSRLGY</sequence>
<name>L7VYI5_9BACT</name>
<dbReference type="AlphaFoldDB" id="L7VYI5"/>
<organism evidence="1">
    <name type="scientific">uncultured bacterium A1Q1_fos_2059</name>
    <dbReference type="NCBI Taxonomy" id="1256559"/>
    <lineage>
        <taxon>Bacteria</taxon>
        <taxon>environmental samples</taxon>
    </lineage>
</organism>
<evidence type="ECO:0008006" key="2">
    <source>
        <dbReference type="Google" id="ProtNLM"/>
    </source>
</evidence>
<accession>L7VYI5</accession>